<evidence type="ECO:0000313" key="5">
    <source>
        <dbReference type="Proteomes" id="UP000325577"/>
    </source>
</evidence>
<dbReference type="InterPro" id="IPR014002">
    <property type="entry name" value="Agenet_dom_plant"/>
</dbReference>
<protein>
    <recommendedName>
        <fullName evidence="3">ENT domain-containing protein</fullName>
    </recommendedName>
</protein>
<dbReference type="GO" id="GO:0005634">
    <property type="term" value="C:nucleus"/>
    <property type="evidence" value="ECO:0007669"/>
    <property type="project" value="UniProtKB-SubCell"/>
</dbReference>
<dbReference type="GO" id="GO:0050832">
    <property type="term" value="P:defense response to fungus"/>
    <property type="evidence" value="ECO:0007669"/>
    <property type="project" value="InterPro"/>
</dbReference>
<organism evidence="4 5">
    <name type="scientific">Nyssa sinensis</name>
    <dbReference type="NCBI Taxonomy" id="561372"/>
    <lineage>
        <taxon>Eukaryota</taxon>
        <taxon>Viridiplantae</taxon>
        <taxon>Streptophyta</taxon>
        <taxon>Embryophyta</taxon>
        <taxon>Tracheophyta</taxon>
        <taxon>Spermatophyta</taxon>
        <taxon>Magnoliopsida</taxon>
        <taxon>eudicotyledons</taxon>
        <taxon>Gunneridae</taxon>
        <taxon>Pentapetalae</taxon>
        <taxon>asterids</taxon>
        <taxon>Cornales</taxon>
        <taxon>Nyssaceae</taxon>
        <taxon>Nyssa</taxon>
    </lineage>
</organism>
<dbReference type="SMART" id="SM01191">
    <property type="entry name" value="ENT"/>
    <property type="match status" value="1"/>
</dbReference>
<evidence type="ECO:0000259" key="3">
    <source>
        <dbReference type="PROSITE" id="PS51138"/>
    </source>
</evidence>
<reference evidence="4 5" key="1">
    <citation type="submission" date="2019-09" db="EMBL/GenBank/DDBJ databases">
        <title>A chromosome-level genome assembly of the Chinese tupelo Nyssa sinensis.</title>
        <authorList>
            <person name="Yang X."/>
            <person name="Kang M."/>
            <person name="Yang Y."/>
            <person name="Xiong H."/>
            <person name="Wang M."/>
            <person name="Zhang Z."/>
            <person name="Wang Z."/>
            <person name="Wu H."/>
            <person name="Ma T."/>
            <person name="Liu J."/>
            <person name="Xi Z."/>
        </authorList>
    </citation>
    <scope>NUCLEOTIDE SEQUENCE [LARGE SCALE GENOMIC DNA]</scope>
    <source>
        <strain evidence="4">J267</strain>
        <tissue evidence="4">Leaf</tissue>
    </source>
</reference>
<keyword evidence="5" id="KW-1185">Reference proteome</keyword>
<dbReference type="Proteomes" id="UP000325577">
    <property type="component" value="Linkage Group LG3"/>
</dbReference>
<dbReference type="Gene3D" id="1.10.1240.40">
    <property type="entry name" value="ENT domain"/>
    <property type="match status" value="1"/>
</dbReference>
<dbReference type="InterPro" id="IPR036142">
    <property type="entry name" value="ENT_dom-like_sf"/>
</dbReference>
<dbReference type="PROSITE" id="PS51138">
    <property type="entry name" value="ENT"/>
    <property type="match status" value="1"/>
</dbReference>
<accession>A0A5J5A5D1</accession>
<keyword evidence="2" id="KW-0539">Nucleus</keyword>
<evidence type="ECO:0000256" key="2">
    <source>
        <dbReference type="ARBA" id="ARBA00023242"/>
    </source>
</evidence>
<dbReference type="EMBL" id="CM018046">
    <property type="protein sequence ID" value="KAA8525374.1"/>
    <property type="molecule type" value="Genomic_DNA"/>
</dbReference>
<dbReference type="Pfam" id="PF03735">
    <property type="entry name" value="ENT"/>
    <property type="match status" value="1"/>
</dbReference>
<dbReference type="OrthoDB" id="663550at2759"/>
<dbReference type="AlphaFoldDB" id="A0A5J5A5D1"/>
<dbReference type="PANTHER" id="PTHR33432:SF33">
    <property type="entry name" value="OS03G0796400 PROTEIN"/>
    <property type="match status" value="1"/>
</dbReference>
<dbReference type="InterPro" id="IPR033485">
    <property type="entry name" value="EMSY-LIKE_plant"/>
</dbReference>
<feature type="domain" description="ENT" evidence="3">
    <location>
        <begin position="292"/>
        <end position="381"/>
    </location>
</feature>
<gene>
    <name evidence="4" type="ORF">F0562_007208</name>
</gene>
<dbReference type="SMART" id="SM00743">
    <property type="entry name" value="Agenet"/>
    <property type="match status" value="1"/>
</dbReference>
<dbReference type="PANTHER" id="PTHR33432">
    <property type="entry name" value="PROTEIN EMSY-LIKE 4"/>
    <property type="match status" value="1"/>
</dbReference>
<evidence type="ECO:0000256" key="1">
    <source>
        <dbReference type="ARBA" id="ARBA00004123"/>
    </source>
</evidence>
<proteinExistence type="predicted"/>
<dbReference type="InterPro" id="IPR005491">
    <property type="entry name" value="ENT_dom"/>
</dbReference>
<evidence type="ECO:0000313" key="4">
    <source>
        <dbReference type="EMBL" id="KAA8525374.1"/>
    </source>
</evidence>
<comment type="subcellular location">
    <subcellularLocation>
        <location evidence="1">Nucleus</location>
    </subcellularLocation>
</comment>
<name>A0A5J5A5D1_9ASTE</name>
<dbReference type="SUPFAM" id="SSF158639">
    <property type="entry name" value="ENT-like"/>
    <property type="match status" value="1"/>
</dbReference>
<sequence>MRFKKGSKVEAMIGKEVPISWRSAEIISGNGHTYSVRFWVESYYLVRVLGFSQEFKVHKFNIRVRQSWEDEKWVVIGKGSGSCKGVKHNKLSTSNCYKKASLQVRQDNTKSKLQAGDDCFAVQNNAGLQESHIVTSRTLKRPSPYCSSIIEACTGDIMKVRAIDKQGRRQRVFTSSSLEKVDAVAYPRENLGEKYMHSSFNNRSHGYYEMERAKQNGVVGHSLARSAEPNDSDSDACSVGSCSVISKSPNKFSGCFITVPCQDTYTLCGDAESFYCSGDKEENRSLPLQEEVGASIHRLELHAYHRTLEALYASGPLSWEQEALLTNLRITLHISNDEHLMELRSLISTGTGPELEACIPCFQRSKDDAGVSCELQSFLLLKEVKLELEISCHENPDMEVSFPFSLKHLGTMGSRWIQF</sequence>